<dbReference type="PROSITE" id="PS50302">
    <property type="entry name" value="PUM"/>
    <property type="match status" value="1"/>
</dbReference>
<evidence type="ECO:0000256" key="1">
    <source>
        <dbReference type="ARBA" id="ARBA00022737"/>
    </source>
</evidence>
<dbReference type="InterPro" id="IPR000504">
    <property type="entry name" value="RRM_dom"/>
</dbReference>
<evidence type="ECO:0000259" key="5">
    <source>
        <dbReference type="PROSITE" id="PS50102"/>
    </source>
</evidence>
<dbReference type="InterPro" id="IPR033133">
    <property type="entry name" value="PUM-HD"/>
</dbReference>
<evidence type="ECO:0000259" key="6">
    <source>
        <dbReference type="PROSITE" id="PS50303"/>
    </source>
</evidence>
<feature type="domain" description="RRM" evidence="5">
    <location>
        <begin position="385"/>
        <end position="458"/>
    </location>
</feature>
<dbReference type="Pfam" id="PF00806">
    <property type="entry name" value="PUF"/>
    <property type="match status" value="2"/>
</dbReference>
<dbReference type="Proteomes" id="UP001432216">
    <property type="component" value="Chromosome 4"/>
</dbReference>
<dbReference type="PROSITE" id="PS50102">
    <property type="entry name" value="RRM"/>
    <property type="match status" value="2"/>
</dbReference>
<name>A0ABZ2ASQ4_9TREE</name>
<feature type="repeat" description="Pumilio" evidence="3">
    <location>
        <begin position="636"/>
        <end position="671"/>
    </location>
</feature>
<feature type="region of interest" description="Disordered" evidence="4">
    <location>
        <begin position="1"/>
        <end position="40"/>
    </location>
</feature>
<dbReference type="Gene3D" id="3.30.70.330">
    <property type="match status" value="2"/>
</dbReference>
<gene>
    <name evidence="7" type="ORF">IAS62_002860</name>
</gene>
<dbReference type="PANTHER" id="PTHR47093:SF1">
    <property type="entry name" value="PROTEIN JSN1-RELATED"/>
    <property type="match status" value="1"/>
</dbReference>
<proteinExistence type="predicted"/>
<protein>
    <submittedName>
        <fullName evidence="7">Uncharacterized protein</fullName>
    </submittedName>
</protein>
<evidence type="ECO:0000256" key="2">
    <source>
        <dbReference type="PROSITE-ProRule" id="PRU00176"/>
    </source>
</evidence>
<evidence type="ECO:0000256" key="4">
    <source>
        <dbReference type="SAM" id="MobiDB-lite"/>
    </source>
</evidence>
<dbReference type="InterPro" id="IPR011989">
    <property type="entry name" value="ARM-like"/>
</dbReference>
<dbReference type="SMART" id="SM00025">
    <property type="entry name" value="Pumilio"/>
    <property type="match status" value="5"/>
</dbReference>
<dbReference type="CDD" id="cd00590">
    <property type="entry name" value="RRM_SF"/>
    <property type="match status" value="1"/>
</dbReference>
<feature type="compositionally biased region" description="Polar residues" evidence="4">
    <location>
        <begin position="12"/>
        <end position="28"/>
    </location>
</feature>
<dbReference type="GeneID" id="89989633"/>
<evidence type="ECO:0000313" key="7">
    <source>
        <dbReference type="EMBL" id="WVO21551.1"/>
    </source>
</evidence>
<organism evidence="7 8">
    <name type="scientific">Cryptococcus decagattii</name>
    <dbReference type="NCBI Taxonomy" id="1859122"/>
    <lineage>
        <taxon>Eukaryota</taxon>
        <taxon>Fungi</taxon>
        <taxon>Dikarya</taxon>
        <taxon>Basidiomycota</taxon>
        <taxon>Agaricomycotina</taxon>
        <taxon>Tremellomycetes</taxon>
        <taxon>Tremellales</taxon>
        <taxon>Cryptococcaceae</taxon>
        <taxon>Cryptococcus</taxon>
        <taxon>Cryptococcus gattii species complex</taxon>
    </lineage>
</organism>
<feature type="compositionally biased region" description="Polar residues" evidence="4">
    <location>
        <begin position="453"/>
        <end position="466"/>
    </location>
</feature>
<dbReference type="SUPFAM" id="SSF54928">
    <property type="entry name" value="RNA-binding domain, RBD"/>
    <property type="match status" value="1"/>
</dbReference>
<keyword evidence="2" id="KW-0694">RNA-binding</keyword>
<dbReference type="Pfam" id="PF00076">
    <property type="entry name" value="RRM_1"/>
    <property type="match status" value="2"/>
</dbReference>
<reference evidence="7 8" key="1">
    <citation type="submission" date="2024-01" db="EMBL/GenBank/DDBJ databases">
        <title>Comparative genomics of Cryptococcus and Kwoniella reveals pathogenesis evolution and contrasting modes of karyotype evolution via chromosome fusion or intercentromeric recombination.</title>
        <authorList>
            <person name="Coelho M.A."/>
            <person name="David-Palma M."/>
            <person name="Shea T."/>
            <person name="Bowers K."/>
            <person name="McGinley-Smith S."/>
            <person name="Mohammad A.W."/>
            <person name="Gnirke A."/>
            <person name="Yurkov A.M."/>
            <person name="Nowrousian M."/>
            <person name="Sun S."/>
            <person name="Cuomo C.A."/>
            <person name="Heitman J."/>
        </authorList>
    </citation>
    <scope>NUCLEOTIDE SEQUENCE [LARGE SCALE GENOMIC DNA]</scope>
    <source>
        <strain evidence="7 8">7685027</strain>
    </source>
</reference>
<dbReference type="InterPro" id="IPR035979">
    <property type="entry name" value="RBD_domain_sf"/>
</dbReference>
<dbReference type="Gene3D" id="1.25.10.10">
    <property type="entry name" value="Leucine-rich Repeat Variant"/>
    <property type="match status" value="1"/>
</dbReference>
<accession>A0ABZ2ASQ4</accession>
<evidence type="ECO:0000313" key="8">
    <source>
        <dbReference type="Proteomes" id="UP001432216"/>
    </source>
</evidence>
<sequence length="876" mass="96884">MTLRKPIRRSDGNNSSLAQQQRHSSMLTAPTHFPASSPYAHQPATSQYFTTPYQTTGGTSRLVSFSGPSHVRLYDVIGNGSVASHRVNLAALPDQYAIYNSTTSPKHRGISTSGLLPPASLSELRNRTQQAIERCGTVSRHNSLLSSLQTTRGRSRITTDNISYYMQADNQVVHQAMEHFGMHDSSYTVAAQLFQYYDEDVSRGTQDQTLLRSYPLLLGMPNVPGGRSVVRIHSGIASDNSQHQNQPLDLRNPQSPSKTLWIGNLDVQVSKDMIYDVFEQYGPIEDIRVLPEKTCAFVNFVKRSNAIFAHKDVLHRLGGILPTLSRTAPVLLGFGKTDALLKKKRSTTLAAFLQGKLASEPHLTIPPNTPEMMKQGSASPLLATRAIKIVKVPIDVSSTKLSRTFSVFGSVENSRILPGKRHGFINFERLDSAVAAYEAFNGKNIFGAEDPETSTGETAPSRLSPSSSNLAISLGAYHGPIQVEFARVPTRAPSDMTFDIATDMSLADALNLVGGASTVPMEKQLSEGRGGLENYRSPLLLDLLKQGMHEKVLEKDLAVNAIVTEQQMIMQVFGNGEDDHKLRAEKAQKKTHWYQAIPELHPLTMEIFDIINLKTAVIELSQSHLSMEQVDDICRSYAGHYVQLSIHPLGNTVLQHLFRLASPKERLAILNGIAPYLAYVGIHHRGTWVAQALVDSCRTEEEQRIIAESFREWAPALMCDKIGNYLCPGIMEYGPELNNFLFEAAMDRLLVIALDRYGARCLLRCLESSKATLYQKKLVGTSIVLNSIPLAISSNGALLLTWLLDSSNLPGRYDLISKRFLPHLSHLCNHRIASSSILRIIAQSSESGASKNILKSIFLSKKYDCVLKVLYHKETD</sequence>
<dbReference type="InterPro" id="IPR016024">
    <property type="entry name" value="ARM-type_fold"/>
</dbReference>
<dbReference type="PROSITE" id="PS50303">
    <property type="entry name" value="PUM_HD"/>
    <property type="match status" value="1"/>
</dbReference>
<dbReference type="SUPFAM" id="SSF48371">
    <property type="entry name" value="ARM repeat"/>
    <property type="match status" value="1"/>
</dbReference>
<feature type="domain" description="RRM" evidence="5">
    <location>
        <begin position="258"/>
        <end position="337"/>
    </location>
</feature>
<dbReference type="SMART" id="SM00360">
    <property type="entry name" value="RRM"/>
    <property type="match status" value="2"/>
</dbReference>
<dbReference type="PANTHER" id="PTHR47093">
    <property type="entry name" value="PROTEIN JSN1-RELATED"/>
    <property type="match status" value="1"/>
</dbReference>
<keyword evidence="1" id="KW-0677">Repeat</keyword>
<dbReference type="RefSeq" id="XP_064720790.1">
    <property type="nucleotide sequence ID" value="XM_064864718.1"/>
</dbReference>
<feature type="region of interest" description="Disordered" evidence="4">
    <location>
        <begin position="447"/>
        <end position="466"/>
    </location>
</feature>
<keyword evidence="8" id="KW-1185">Reference proteome</keyword>
<feature type="domain" description="PUM-HD" evidence="6">
    <location>
        <begin position="574"/>
        <end position="876"/>
    </location>
</feature>
<dbReference type="InterPro" id="IPR001313">
    <property type="entry name" value="Pumilio_RNA-bd_rpt"/>
</dbReference>
<dbReference type="InterPro" id="IPR012677">
    <property type="entry name" value="Nucleotide-bd_a/b_plait_sf"/>
</dbReference>
<evidence type="ECO:0000256" key="3">
    <source>
        <dbReference type="PROSITE-ProRule" id="PRU00317"/>
    </source>
</evidence>
<dbReference type="EMBL" id="CP143809">
    <property type="protein sequence ID" value="WVO21551.1"/>
    <property type="molecule type" value="Genomic_DNA"/>
</dbReference>
<dbReference type="InterPro" id="IPR052645">
    <property type="entry name" value="Pumilio_domain_protein"/>
</dbReference>